<name>A0AAJ5REU4_LATCU</name>
<reference evidence="2" key="2">
    <citation type="submission" date="2023-02" db="EMBL/GenBank/DDBJ databases">
        <title>Complete genome sequence of Lactobacillus curvatus CACC879 isolated from Pig feces.</title>
        <authorList>
            <person name="Park S."/>
            <person name="Park M.A."/>
            <person name="Kim D.-H."/>
            <person name="Kim Y."/>
        </authorList>
    </citation>
    <scope>NUCLEOTIDE SEQUENCE</scope>
    <source>
        <strain evidence="2">Curvatus</strain>
        <plasmid evidence="2">p1_CACC879</plasmid>
    </source>
</reference>
<evidence type="ECO:0000313" key="4">
    <source>
        <dbReference type="Proteomes" id="UP001215533"/>
    </source>
</evidence>
<geneLocation type="plasmid" evidence="2 4">
    <name>p1_CACC879</name>
</geneLocation>
<proteinExistence type="predicted"/>
<sequence>MTAEQETFKRFLEWSFEDHAEDIIRTIVWLNSHMVKIRREYPKEYLAYKALSNQELNQVICEVLLPF</sequence>
<evidence type="ECO:0000313" key="2">
    <source>
        <dbReference type="EMBL" id="WDC92837.1"/>
    </source>
</evidence>
<evidence type="ECO:0000313" key="1">
    <source>
        <dbReference type="EMBL" id="BCX31477.1"/>
    </source>
</evidence>
<accession>A0AAJ5REU4</accession>
<dbReference type="Proteomes" id="UP001215533">
    <property type="component" value="Plasmid p1_CACC879"/>
</dbReference>
<dbReference type="EMBL" id="CP117684">
    <property type="protein sequence ID" value="WDC92837.1"/>
    <property type="molecule type" value="Genomic_DNA"/>
</dbReference>
<dbReference type="RefSeq" id="WP_221276511.1">
    <property type="nucleotide sequence ID" value="NZ_AP024685.1"/>
</dbReference>
<dbReference type="Proteomes" id="UP000825100">
    <property type="component" value="Chromosome"/>
</dbReference>
<gene>
    <name evidence="1" type="ORF">LTWDN19_20440</name>
    <name evidence="2" type="ORF">PSR33_09770</name>
</gene>
<keyword evidence="3" id="KW-1185">Reference proteome</keyword>
<reference evidence="1 3" key="1">
    <citation type="submission" date="2021-05" db="EMBL/GenBank/DDBJ databases">
        <title>Complete Genome Sequence of Latilactobacillus sp. Strain WDN19, a High D-Aspartate-producing Lactic Acid Bacterium Isolated from a Japanese Pickle.</title>
        <authorList>
            <person name="Kajitani K."/>
            <person name="Takahashi S."/>
        </authorList>
    </citation>
    <scope>NUCLEOTIDE SEQUENCE [LARGE SCALE GENOMIC DNA]</scope>
    <source>
        <strain evidence="1 3">WDN19</strain>
    </source>
</reference>
<evidence type="ECO:0000313" key="3">
    <source>
        <dbReference type="Proteomes" id="UP000825100"/>
    </source>
</evidence>
<dbReference type="EMBL" id="AP024685">
    <property type="protein sequence ID" value="BCX31477.1"/>
    <property type="molecule type" value="Genomic_DNA"/>
</dbReference>
<keyword evidence="2" id="KW-0614">Plasmid</keyword>
<organism evidence="2 4">
    <name type="scientific">Latilactobacillus curvatus</name>
    <name type="common">Lactobacillus curvatus</name>
    <dbReference type="NCBI Taxonomy" id="28038"/>
    <lineage>
        <taxon>Bacteria</taxon>
        <taxon>Bacillati</taxon>
        <taxon>Bacillota</taxon>
        <taxon>Bacilli</taxon>
        <taxon>Lactobacillales</taxon>
        <taxon>Lactobacillaceae</taxon>
        <taxon>Latilactobacillus</taxon>
    </lineage>
</organism>
<dbReference type="AlphaFoldDB" id="A0AAJ5REU4"/>
<protein>
    <submittedName>
        <fullName evidence="2">Uncharacterized protein</fullName>
    </submittedName>
</protein>